<feature type="binding site" evidence="8">
    <location>
        <position position="373"/>
    </location>
    <ligand>
        <name>a 2,3-bis-O-(geranylgeranyl)-sn-glycerol 1-phospholipid</name>
        <dbReference type="ChEBI" id="CHEBI:138140"/>
    </ligand>
</feature>
<dbReference type="Proteomes" id="UP000716004">
    <property type="component" value="Unassembled WGS sequence"/>
</dbReference>
<comment type="similarity">
    <text evidence="8">Belongs to the geranylgeranyl reductase family. DGGGPL reductase subfamily.</text>
</comment>
<feature type="binding site" evidence="8">
    <location>
        <position position="294"/>
    </location>
    <ligand>
        <name>FAD</name>
        <dbReference type="ChEBI" id="CHEBI:57692"/>
    </ligand>
</feature>
<feature type="binding site" evidence="8">
    <location>
        <position position="282"/>
    </location>
    <ligand>
        <name>FAD</name>
        <dbReference type="ChEBI" id="CHEBI:57692"/>
    </ligand>
</feature>
<keyword evidence="8" id="KW-0520">NAD</keyword>
<comment type="caution">
    <text evidence="8">Lacks conserved residue(s) required for the propagation of feature annotation.</text>
</comment>
<evidence type="ECO:0000313" key="10">
    <source>
        <dbReference type="EMBL" id="MBX8631884.1"/>
    </source>
</evidence>
<dbReference type="InterPro" id="IPR023590">
    <property type="entry name" value="DGGGPL_reductase"/>
</dbReference>
<feature type="domain" description="Digeranylgeranylglycerophospholipid reductase catalytic" evidence="9">
    <location>
        <begin position="177"/>
        <end position="263"/>
    </location>
</feature>
<dbReference type="Pfam" id="PF12831">
    <property type="entry name" value="FAD_oxidored"/>
    <property type="match status" value="1"/>
</dbReference>
<comment type="miscellaneous">
    <text evidence="8">Reduction reaction proceeds via syn addition of hydrogen for double bonds.</text>
</comment>
<evidence type="ECO:0000256" key="5">
    <source>
        <dbReference type="ARBA" id="ARBA00023098"/>
    </source>
</evidence>
<keyword evidence="3 8" id="KW-0274">FAD</keyword>
<comment type="catalytic activity">
    <reaction evidence="8">
        <text>2,3-bis-O-(phytanyl)-sn-glycerol 1-phosphate + 8 NADP(+) = 2,3-bis-O-(geranylgeranyl)-sn-glycerol 1-phosphate + 8 NADPH + 8 H(+)</text>
        <dbReference type="Rhea" id="RHEA:36035"/>
        <dbReference type="ChEBI" id="CHEBI:15378"/>
        <dbReference type="ChEBI" id="CHEBI:57783"/>
        <dbReference type="ChEBI" id="CHEBI:58349"/>
        <dbReference type="ChEBI" id="CHEBI:58837"/>
        <dbReference type="ChEBI" id="CHEBI:73125"/>
        <dbReference type="EC" id="1.3.1.101"/>
    </reaction>
</comment>
<dbReference type="InterPro" id="IPR011777">
    <property type="entry name" value="Geranylgeranyl_Rdtase_fam"/>
</dbReference>
<evidence type="ECO:0000256" key="8">
    <source>
        <dbReference type="HAMAP-Rule" id="MF_01287"/>
    </source>
</evidence>
<feature type="binding site" evidence="8">
    <location>
        <position position="48"/>
    </location>
    <ligand>
        <name>FAD</name>
        <dbReference type="ChEBI" id="CHEBI:57692"/>
    </ligand>
</feature>
<dbReference type="Proteomes" id="UP000750197">
    <property type="component" value="Unassembled WGS sequence"/>
</dbReference>
<dbReference type="NCBIfam" id="TIGR02032">
    <property type="entry name" value="GG-red-SF"/>
    <property type="match status" value="1"/>
</dbReference>
<dbReference type="InterPro" id="IPR054715">
    <property type="entry name" value="GGR_cat"/>
</dbReference>
<evidence type="ECO:0000313" key="11">
    <source>
        <dbReference type="EMBL" id="MBX8644196.1"/>
    </source>
</evidence>
<dbReference type="GO" id="GO:0045550">
    <property type="term" value="F:geranylgeranyl reductase activity"/>
    <property type="evidence" value="ECO:0007669"/>
    <property type="project" value="InterPro"/>
</dbReference>
<feature type="binding site" evidence="8">
    <location>
        <position position="45"/>
    </location>
    <ligand>
        <name>FAD</name>
        <dbReference type="ChEBI" id="CHEBI:57692"/>
    </ligand>
</feature>
<dbReference type="PANTHER" id="PTHR42685">
    <property type="entry name" value="GERANYLGERANYL DIPHOSPHATE REDUCTASE"/>
    <property type="match status" value="1"/>
</dbReference>
<comment type="catalytic activity">
    <reaction evidence="8">
        <text>archaetidylserine + 8 AH2 = 2,3-bis-O-phytanyl-sn-glycero-3-phospho-L-serine + 8 A</text>
        <dbReference type="Rhea" id="RHEA:84215"/>
        <dbReference type="ChEBI" id="CHEBI:13193"/>
        <dbReference type="ChEBI" id="CHEBI:17499"/>
        <dbReference type="ChEBI" id="CHEBI:71517"/>
        <dbReference type="ChEBI" id="CHEBI:74853"/>
    </reaction>
</comment>
<evidence type="ECO:0000259" key="9">
    <source>
        <dbReference type="Pfam" id="PF22578"/>
    </source>
</evidence>
<feature type="binding site" evidence="8">
    <location>
        <position position="295"/>
    </location>
    <ligand>
        <name>FAD</name>
        <dbReference type="ChEBI" id="CHEBI:57692"/>
    </ligand>
</feature>
<evidence type="ECO:0000256" key="6">
    <source>
        <dbReference type="ARBA" id="ARBA00023209"/>
    </source>
</evidence>
<reference evidence="10" key="1">
    <citation type="submission" date="2021-04" db="EMBL/GenBank/DDBJ databases">
        <title>Genomic insights into ecological role and evolution of a novel Thermoplasmata order Candidatus Sysuiplasmatales.</title>
        <authorList>
            <person name="Yuan Y."/>
        </authorList>
    </citation>
    <scope>NUCLEOTIDE SEQUENCE</scope>
    <source>
        <strain evidence="11">TUT19-bin139</strain>
        <strain evidence="10">YP2-bin.285</strain>
    </source>
</reference>
<keyword evidence="2 8" id="KW-0285">Flavoprotein</keyword>
<evidence type="ECO:0000256" key="4">
    <source>
        <dbReference type="ARBA" id="ARBA00023002"/>
    </source>
</evidence>
<dbReference type="HAMAP" id="MF_01287">
    <property type="entry name" value="DGGGPL_reductase"/>
    <property type="match status" value="1"/>
</dbReference>
<proteinExistence type="inferred from homology"/>
<keyword evidence="6 8" id="KW-0594">Phospholipid biosynthesis</keyword>
<comment type="cofactor">
    <cofactor evidence="8">
        <name>FAD</name>
        <dbReference type="ChEBI" id="CHEBI:57692"/>
    </cofactor>
    <text evidence="8">Binds 1 FAD per subunit.</text>
</comment>
<keyword evidence="5 8" id="KW-0443">Lipid metabolism</keyword>
<dbReference type="Gene3D" id="3.50.50.60">
    <property type="entry name" value="FAD/NAD(P)-binding domain"/>
    <property type="match status" value="1"/>
</dbReference>
<dbReference type="GO" id="GO:0016628">
    <property type="term" value="F:oxidoreductase activity, acting on the CH-CH group of donors, NAD or NADP as acceptor"/>
    <property type="evidence" value="ECO:0007669"/>
    <property type="project" value="UniProtKB-UniRule"/>
</dbReference>
<dbReference type="InterPro" id="IPR036188">
    <property type="entry name" value="FAD/NAD-bd_sf"/>
</dbReference>
<feature type="binding site" evidence="8">
    <location>
        <position position="124"/>
    </location>
    <ligand>
        <name>FAD</name>
        <dbReference type="ChEBI" id="CHEBI:57692"/>
    </ligand>
</feature>
<comment type="function">
    <text evidence="8">Is involved in the reduction of 2,3-digeranylgeranylglycerophospholipids (unsaturated archaeols) into 2,3-diphytanylglycerophospholipids (saturated archaeols) in the biosynthesis of archaeal membrane lipids. Catalyzes the formation of archaetidic acid (2,3-di-O-phytanyl-sn-glyceryl phosphate) from 2,3-di-O-geranylgeranylglyceryl phosphate (DGGGP) via the hydrogenation of each double bond of the isoprenoid chains. Is also probably able to reduce double bonds of geranyl groups in CDP-2,3-bis-O-(geranylgeranyl)-sn-glycerol and archaetidylserine, thus acting at various stages in the biosynthesis of archaeal membrane lipids.</text>
</comment>
<dbReference type="InterPro" id="IPR050407">
    <property type="entry name" value="Geranylgeranyl_reductase"/>
</dbReference>
<comment type="pathway">
    <text evidence="8">Membrane lipid metabolism; glycerophospholipid metabolism.</text>
</comment>
<evidence type="ECO:0000256" key="3">
    <source>
        <dbReference type="ARBA" id="ARBA00022827"/>
    </source>
</evidence>
<keyword evidence="8" id="KW-0521">NADP</keyword>
<feature type="binding site" evidence="8">
    <location>
        <position position="100"/>
    </location>
    <ligand>
        <name>FAD</name>
        <dbReference type="ChEBI" id="CHEBI:57692"/>
    </ligand>
</feature>
<comment type="caution">
    <text evidence="10">The sequence shown here is derived from an EMBL/GenBank/DDBJ whole genome shotgun (WGS) entry which is preliminary data.</text>
</comment>
<comment type="catalytic activity">
    <reaction evidence="8">
        <text>2,3-bis-O-(phytanyl)-sn-glycerol 1-phosphate + 8 NAD(+) = 2,3-bis-O-(geranylgeranyl)-sn-glycerol 1-phosphate + 8 NADH + 8 H(+)</text>
        <dbReference type="Rhea" id="RHEA:36039"/>
        <dbReference type="ChEBI" id="CHEBI:15378"/>
        <dbReference type="ChEBI" id="CHEBI:57540"/>
        <dbReference type="ChEBI" id="CHEBI:57945"/>
        <dbReference type="ChEBI" id="CHEBI:58837"/>
        <dbReference type="ChEBI" id="CHEBI:73125"/>
        <dbReference type="EC" id="1.3.1.101"/>
    </reaction>
</comment>
<protein>
    <recommendedName>
        <fullName evidence="8">Digeranylgeranylglycerophospholipid reductase</fullName>
        <shortName evidence="8">DGGGPL reductase</shortName>
        <ecNumber evidence="8">1.3.1.101</ecNumber>
    </recommendedName>
    <alternativeName>
        <fullName evidence="8">2,3-bis-O-geranylgeranylglyceryl phosphate reductase</fullName>
    </alternativeName>
    <alternativeName>
        <fullName evidence="8">Geranylgeranyl reductase</fullName>
        <shortName evidence="8">GGR</shortName>
    </alternativeName>
</protein>
<dbReference type="AlphaFoldDB" id="A0A8J7YJY6"/>
<dbReference type="PRINTS" id="PR00420">
    <property type="entry name" value="RNGMNOXGNASE"/>
</dbReference>
<feature type="binding site" evidence="8">
    <location>
        <position position="34"/>
    </location>
    <ligand>
        <name>FAD</name>
        <dbReference type="ChEBI" id="CHEBI:57692"/>
    </ligand>
</feature>
<dbReference type="GO" id="GO:0050660">
    <property type="term" value="F:flavin adenine dinucleotide binding"/>
    <property type="evidence" value="ECO:0007669"/>
    <property type="project" value="UniProtKB-UniRule"/>
</dbReference>
<dbReference type="SUPFAM" id="SSF51905">
    <property type="entry name" value="FAD/NAD(P)-binding domain"/>
    <property type="match status" value="1"/>
</dbReference>
<dbReference type="GO" id="GO:0050661">
    <property type="term" value="F:NADP binding"/>
    <property type="evidence" value="ECO:0007669"/>
    <property type="project" value="UniProtKB-UniRule"/>
</dbReference>
<comment type="catalytic activity">
    <reaction evidence="8">
        <text>a 2,3-bis-O-phytanyl-sn-glycerol 1-phospholipid + 8 A = a 2,3-bis-O-(geranylgeranyl)-sn-glycerol 1-phospholipid + 8 AH2</text>
        <dbReference type="Rhea" id="RHEA:64376"/>
        <dbReference type="ChEBI" id="CHEBI:13193"/>
        <dbReference type="ChEBI" id="CHEBI:17499"/>
        <dbReference type="ChEBI" id="CHEBI:138139"/>
        <dbReference type="ChEBI" id="CHEBI:138140"/>
    </reaction>
</comment>
<evidence type="ECO:0000256" key="1">
    <source>
        <dbReference type="ARBA" id="ARBA00022516"/>
    </source>
</evidence>
<accession>A0A8J7YJY6</accession>
<comment type="catalytic activity">
    <reaction evidence="8">
        <text>CDP-2,3-bis-O-(geranylgeranyl)-sn-glycerol + 8 AH2 = CDP-2,3-bis-O-(phytanyl)-sn-glycerol + 8 A</text>
        <dbReference type="Rhea" id="RHEA:84207"/>
        <dbReference type="ChEBI" id="CHEBI:13193"/>
        <dbReference type="ChEBI" id="CHEBI:17499"/>
        <dbReference type="ChEBI" id="CHEBI:58838"/>
        <dbReference type="ChEBI" id="CHEBI:74004"/>
    </reaction>
</comment>
<feature type="binding site" evidence="8">
    <location>
        <position position="46"/>
    </location>
    <ligand>
        <name>FAD</name>
        <dbReference type="ChEBI" id="CHEBI:57692"/>
    </ligand>
</feature>
<dbReference type="GO" id="GO:0051287">
    <property type="term" value="F:NAD binding"/>
    <property type="evidence" value="ECO:0007669"/>
    <property type="project" value="UniProtKB-UniRule"/>
</dbReference>
<evidence type="ECO:0000313" key="12">
    <source>
        <dbReference type="Proteomes" id="UP000716004"/>
    </source>
</evidence>
<keyword evidence="4 8" id="KW-0560">Oxidoreductase</keyword>
<sequence length="395" mass="43470">MELEYDVVVVGAGPGGSVAAKYAAMAGCSTLMIEKRQEIGTPVRCGEGIAKRWLDDVGIEPSKKWIANEVDGARIISPNGTILTVDESRAGNECGFVIHRDVFDMTLAQQAASAGAEVMVKTSATGIMREDGRITGVRARSMGREFNIKSKIVIAADGFESQVGRWAGINTNLKPKDVDSCYEYTLVGVDIDRRYTDFFIGNIAPGGYIWMFPKGNDIANVGIGVQTSKIKGPGEAKMYLDRFIQKHPEFSKGKPIMEIAGGVSISPPLERTTLPGLMLVGDAARMIDPVTGGGIYNACIAGRIAGEVAGRAVENADYSQKMMDAYEKGWRDRMEEHLYRNYLMKEKISRLDDATFDRLVEAMTKVDMKRMTTLDILRAIQQKYPDLVKEFEEFM</sequence>
<dbReference type="Pfam" id="PF22578">
    <property type="entry name" value="GGR_cat"/>
    <property type="match status" value="1"/>
</dbReference>
<dbReference type="PANTHER" id="PTHR42685:SF18">
    <property type="entry name" value="DIGERANYLGERANYLGLYCEROPHOSPHOLIPID REDUCTASE"/>
    <property type="match status" value="1"/>
</dbReference>
<gene>
    <name evidence="10" type="ORF">J9259_05125</name>
    <name evidence="11" type="ORF">KIY12_05680</name>
</gene>
<evidence type="ECO:0000256" key="7">
    <source>
        <dbReference type="ARBA" id="ARBA00023264"/>
    </source>
</evidence>
<dbReference type="EMBL" id="JAGVSJ010000010">
    <property type="protein sequence ID" value="MBX8631884.1"/>
    <property type="molecule type" value="Genomic_DNA"/>
</dbReference>
<evidence type="ECO:0000256" key="2">
    <source>
        <dbReference type="ARBA" id="ARBA00022630"/>
    </source>
</evidence>
<keyword evidence="7 8" id="KW-1208">Phospholipid metabolism</keyword>
<dbReference type="UniPathway" id="UPA00940"/>
<feature type="binding site" evidence="8">
    <location>
        <position position="15"/>
    </location>
    <ligand>
        <name>FAD</name>
        <dbReference type="ChEBI" id="CHEBI:57692"/>
    </ligand>
</feature>
<organism evidence="10 12">
    <name type="scientific">Candidatus Sysuiplasma superficiale</name>
    <dbReference type="NCBI Taxonomy" id="2823368"/>
    <lineage>
        <taxon>Archaea</taxon>
        <taxon>Methanobacteriati</taxon>
        <taxon>Thermoplasmatota</taxon>
        <taxon>Thermoplasmata</taxon>
        <taxon>Candidatus Sysuiplasmatales</taxon>
        <taxon>Candidatus Sysuiplasmataceae</taxon>
        <taxon>Candidatus Sysuiplasma</taxon>
    </lineage>
</organism>
<dbReference type="Gene3D" id="3.30.9.10">
    <property type="entry name" value="D-Amino Acid Oxidase, subunit A, domain 2"/>
    <property type="match status" value="1"/>
</dbReference>
<dbReference type="GO" id="GO:0016020">
    <property type="term" value="C:membrane"/>
    <property type="evidence" value="ECO:0007669"/>
    <property type="project" value="GOC"/>
</dbReference>
<dbReference type="GO" id="GO:0046474">
    <property type="term" value="P:glycerophospholipid biosynthetic process"/>
    <property type="evidence" value="ECO:0007669"/>
    <property type="project" value="UniProtKB-UniRule"/>
</dbReference>
<keyword evidence="1 8" id="KW-0444">Lipid biosynthesis</keyword>
<dbReference type="EC" id="1.3.1.101" evidence="8"/>
<name>A0A8J7YJY6_9ARCH</name>
<dbReference type="EMBL" id="JAHEAC010000044">
    <property type="protein sequence ID" value="MBX8644196.1"/>
    <property type="molecule type" value="Genomic_DNA"/>
</dbReference>
<dbReference type="GO" id="GO:0046467">
    <property type="term" value="P:membrane lipid biosynthetic process"/>
    <property type="evidence" value="ECO:0007669"/>
    <property type="project" value="InterPro"/>
</dbReference>